<evidence type="ECO:0000256" key="1">
    <source>
        <dbReference type="SAM" id="Phobius"/>
    </source>
</evidence>
<sequence>MGFVRDLLVFIHLIGMGLLVGMILLQLMAGREAPINKGWLHGSALQLLSGILLMVLAPATDADYNHMKLGIKLVVLVVIGGLAISFMRKESAPKWVAPTLAGLVVLNVGLAVFWN</sequence>
<feature type="transmembrane region" description="Helical" evidence="1">
    <location>
        <begin position="7"/>
        <end position="27"/>
    </location>
</feature>
<comment type="caution">
    <text evidence="2">The sequence shown here is derived from an EMBL/GenBank/DDBJ whole genome shotgun (WGS) entry which is preliminary data.</text>
</comment>
<keyword evidence="1" id="KW-0472">Membrane</keyword>
<reference evidence="2 3" key="1">
    <citation type="submission" date="2019-02" db="EMBL/GenBank/DDBJ databases">
        <title>Genomic Encyclopedia of Type Strains, Phase IV (KMG-IV): sequencing the most valuable type-strain genomes for metagenomic binning, comparative biology and taxonomic classification.</title>
        <authorList>
            <person name="Goeker M."/>
        </authorList>
    </citation>
    <scope>NUCLEOTIDE SEQUENCE [LARGE SCALE GENOMIC DNA]</scope>
    <source>
        <strain evidence="2 3">DSM 101727</strain>
    </source>
</reference>
<feature type="transmembrane region" description="Helical" evidence="1">
    <location>
        <begin position="39"/>
        <end position="57"/>
    </location>
</feature>
<evidence type="ECO:0008006" key="4">
    <source>
        <dbReference type="Google" id="ProtNLM"/>
    </source>
</evidence>
<feature type="transmembrane region" description="Helical" evidence="1">
    <location>
        <begin position="69"/>
        <end position="89"/>
    </location>
</feature>
<dbReference type="EMBL" id="SGWQ01000006">
    <property type="protein sequence ID" value="RZS36884.1"/>
    <property type="molecule type" value="Genomic_DNA"/>
</dbReference>
<dbReference type="Proteomes" id="UP000294257">
    <property type="component" value="Unassembled WGS sequence"/>
</dbReference>
<dbReference type="AlphaFoldDB" id="A0A4Q7KKZ7"/>
<protein>
    <recommendedName>
        <fullName evidence="4">Integral membrane protein</fullName>
    </recommendedName>
</protein>
<organism evidence="2 3">
    <name type="scientific">Herbihabitans rhizosphaerae</name>
    <dbReference type="NCBI Taxonomy" id="1872711"/>
    <lineage>
        <taxon>Bacteria</taxon>
        <taxon>Bacillati</taxon>
        <taxon>Actinomycetota</taxon>
        <taxon>Actinomycetes</taxon>
        <taxon>Pseudonocardiales</taxon>
        <taxon>Pseudonocardiaceae</taxon>
        <taxon>Herbihabitans</taxon>
    </lineage>
</organism>
<proteinExistence type="predicted"/>
<feature type="transmembrane region" description="Helical" evidence="1">
    <location>
        <begin position="95"/>
        <end position="114"/>
    </location>
</feature>
<keyword evidence="1" id="KW-1133">Transmembrane helix</keyword>
<evidence type="ECO:0000313" key="2">
    <source>
        <dbReference type="EMBL" id="RZS36884.1"/>
    </source>
</evidence>
<keyword evidence="3" id="KW-1185">Reference proteome</keyword>
<dbReference type="OrthoDB" id="3830423at2"/>
<evidence type="ECO:0000313" key="3">
    <source>
        <dbReference type="Proteomes" id="UP000294257"/>
    </source>
</evidence>
<keyword evidence="1" id="KW-0812">Transmembrane</keyword>
<dbReference type="RefSeq" id="WP_130345510.1">
    <property type="nucleotide sequence ID" value="NZ_SGWQ01000006.1"/>
</dbReference>
<gene>
    <name evidence="2" type="ORF">EV193_106118</name>
</gene>
<accession>A0A4Q7KKZ7</accession>
<name>A0A4Q7KKZ7_9PSEU</name>